<feature type="repeat" description="Pumilio" evidence="2">
    <location>
        <begin position="371"/>
        <end position="406"/>
    </location>
</feature>
<evidence type="ECO:0000256" key="1">
    <source>
        <dbReference type="ARBA" id="ARBA00022737"/>
    </source>
</evidence>
<evidence type="ECO:0000313" key="6">
    <source>
        <dbReference type="Proteomes" id="UP000190831"/>
    </source>
</evidence>
<dbReference type="GO" id="GO:0003729">
    <property type="term" value="F:mRNA binding"/>
    <property type="evidence" value="ECO:0007669"/>
    <property type="project" value="TreeGrafter"/>
</dbReference>
<dbReference type="PROSITE" id="PS50303">
    <property type="entry name" value="PUM_HD"/>
    <property type="match status" value="1"/>
</dbReference>
<sequence length="695" mass="75751">MSDQQPQVDAQVSEAINSALDQLHLDDLPESSVAAETANPGGIQGASGSPPGGMFPPPQMMGMGFMHYPHMMHLPHSPGFFHTPGASESYGNDTNVDIGAGGPPIFSSPPAGGLDIGLSGNVDPLWSNQAEGLGADYKFISGKPQDPVNSSRRQTFHAISGNEMLENSSGIRNHSISLEKSDSLGSSAKPAADGTKPQTQASNVPYSAAAYPYGGPLVQPNPVLSGHPPPGSAPAYGIPSPFPAYGFSSPFQSFSPIPGTPLANQGSAIPPTNLEELEKSGGNMEVGGPRQGSSQPPAPWMYSNHPFGHMVPMSHHQMLTHGGNNNSHYHPSHHGNHHSSQARRHKGGQSQKPYHRKGEDPAKYANAKLEDYLGNIYSLCKDQHGCRFLQKQLDIGGPNAATAIFEETKQYTVELMTDSFGNYLIQKLLERVNDEQRLTLVKSSAQSFVFIALDPHGTRALQKLVECMRTDEEAQIIIESLRDSIVDLSRDLNGNHVVQKCLQKLKPEDAQFIFDAACKECVKIATHRHGCCVLQRCLDHGNEQQCRQLCEQIISHVDELAIDPFGNYVVQYILTKQTERSDAEYTNKIVNLLKPRIIELSLHKFGSNVIEKTLRTPVVSEVMITELLKRGGETGIEQLLHDGYGNYVLQTALDIARESNSYLYQRLAEAIKPLLVGPIRNTPHGRRIMGILEVE</sequence>
<dbReference type="InterPro" id="IPR033712">
    <property type="entry name" value="Pumilio_RNA-bd"/>
</dbReference>
<dbReference type="Proteomes" id="UP000190831">
    <property type="component" value="Chromosome D"/>
</dbReference>
<dbReference type="GO" id="GO:0005737">
    <property type="term" value="C:cytoplasm"/>
    <property type="evidence" value="ECO:0007669"/>
    <property type="project" value="TreeGrafter"/>
</dbReference>
<dbReference type="PANTHER" id="PTHR12537">
    <property type="entry name" value="RNA BINDING PROTEIN PUMILIO-RELATED"/>
    <property type="match status" value="1"/>
</dbReference>
<gene>
    <name evidence="5" type="ORF">LAFE_0D03070G</name>
</gene>
<dbReference type="GO" id="GO:0080090">
    <property type="term" value="P:regulation of primary metabolic process"/>
    <property type="evidence" value="ECO:0007669"/>
    <property type="project" value="UniProtKB-ARBA"/>
</dbReference>
<feature type="repeat" description="Pumilio" evidence="2">
    <location>
        <begin position="626"/>
        <end position="669"/>
    </location>
</feature>
<name>A0A1G4MAY5_LACFM</name>
<reference evidence="5 6" key="1">
    <citation type="submission" date="2016-03" db="EMBL/GenBank/DDBJ databases">
        <authorList>
            <person name="Devillers H."/>
        </authorList>
    </citation>
    <scope>NUCLEOTIDE SEQUENCE [LARGE SCALE GENOMIC DNA]</scope>
    <source>
        <strain evidence="5">CBS 6772</strain>
    </source>
</reference>
<feature type="repeat" description="Pumilio" evidence="2">
    <location>
        <begin position="480"/>
        <end position="515"/>
    </location>
</feature>
<organism evidence="5 6">
    <name type="scientific">Lachancea fermentati</name>
    <name type="common">Zygosaccharomyces fermentati</name>
    <dbReference type="NCBI Taxonomy" id="4955"/>
    <lineage>
        <taxon>Eukaryota</taxon>
        <taxon>Fungi</taxon>
        <taxon>Dikarya</taxon>
        <taxon>Ascomycota</taxon>
        <taxon>Saccharomycotina</taxon>
        <taxon>Saccharomycetes</taxon>
        <taxon>Saccharomycetales</taxon>
        <taxon>Saccharomycetaceae</taxon>
        <taxon>Lachancea</taxon>
    </lineage>
</organism>
<dbReference type="Gene3D" id="1.25.10.10">
    <property type="entry name" value="Leucine-rich Repeat Variant"/>
    <property type="match status" value="1"/>
</dbReference>
<feature type="compositionally biased region" description="Basic residues" evidence="3">
    <location>
        <begin position="330"/>
        <end position="347"/>
    </location>
</feature>
<dbReference type="InterPro" id="IPR016024">
    <property type="entry name" value="ARM-type_fold"/>
</dbReference>
<keyword evidence="1" id="KW-0677">Repeat</keyword>
<feature type="repeat" description="Pumilio" evidence="2">
    <location>
        <begin position="516"/>
        <end position="551"/>
    </location>
</feature>
<feature type="repeat" description="Pumilio" evidence="2">
    <location>
        <begin position="552"/>
        <end position="591"/>
    </location>
</feature>
<feature type="region of interest" description="Disordered" evidence="3">
    <location>
        <begin position="1"/>
        <end position="58"/>
    </location>
</feature>
<dbReference type="InterPro" id="IPR033133">
    <property type="entry name" value="PUM-HD"/>
</dbReference>
<evidence type="ECO:0000256" key="2">
    <source>
        <dbReference type="PROSITE-ProRule" id="PRU00317"/>
    </source>
</evidence>
<dbReference type="PROSITE" id="PS50302">
    <property type="entry name" value="PUM"/>
    <property type="match status" value="7"/>
</dbReference>
<dbReference type="OMA" id="FRRQTFH"/>
<feature type="region of interest" description="Disordered" evidence="3">
    <location>
        <begin position="276"/>
        <end position="301"/>
    </location>
</feature>
<dbReference type="FunFam" id="1.25.10.10:FF:000237">
    <property type="entry name" value="Pumilio homolog 9"/>
    <property type="match status" value="1"/>
</dbReference>
<proteinExistence type="predicted"/>
<evidence type="ECO:0000313" key="5">
    <source>
        <dbReference type="EMBL" id="SCW01009.1"/>
    </source>
</evidence>
<dbReference type="OrthoDB" id="668540at2759"/>
<protein>
    <submittedName>
        <fullName evidence="5">LAFE_0D03070g1_1</fullName>
    </submittedName>
</protein>
<dbReference type="SUPFAM" id="SSF48371">
    <property type="entry name" value="ARM repeat"/>
    <property type="match status" value="1"/>
</dbReference>
<dbReference type="CDD" id="cd07920">
    <property type="entry name" value="Pumilio"/>
    <property type="match status" value="1"/>
</dbReference>
<feature type="compositionally biased region" description="Polar residues" evidence="3">
    <location>
        <begin position="1"/>
        <end position="20"/>
    </location>
</feature>
<feature type="repeat" description="Pumilio" evidence="2">
    <location>
        <begin position="407"/>
        <end position="442"/>
    </location>
</feature>
<accession>A0A1G4MAY5</accession>
<keyword evidence="6" id="KW-1185">Reference proteome</keyword>
<dbReference type="EMBL" id="LT598492">
    <property type="protein sequence ID" value="SCW01009.1"/>
    <property type="molecule type" value="Genomic_DNA"/>
</dbReference>
<dbReference type="AlphaFoldDB" id="A0A1G4MAY5"/>
<feature type="domain" description="PUM-HD" evidence="4">
    <location>
        <begin position="350"/>
        <end position="695"/>
    </location>
</feature>
<dbReference type="GO" id="GO:0010608">
    <property type="term" value="P:post-transcriptional regulation of gene expression"/>
    <property type="evidence" value="ECO:0007669"/>
    <property type="project" value="TreeGrafter"/>
</dbReference>
<evidence type="ECO:0000256" key="3">
    <source>
        <dbReference type="SAM" id="MobiDB-lite"/>
    </source>
</evidence>
<dbReference type="GO" id="GO:0010629">
    <property type="term" value="P:negative regulation of gene expression"/>
    <property type="evidence" value="ECO:0007669"/>
    <property type="project" value="UniProtKB-ARBA"/>
</dbReference>
<dbReference type="InterPro" id="IPR001313">
    <property type="entry name" value="Pumilio_RNA-bd_rpt"/>
</dbReference>
<dbReference type="STRING" id="4955.A0A1G4MAY5"/>
<dbReference type="PANTHER" id="PTHR12537:SF13">
    <property type="entry name" value="PUMILIO HOMOLOGY DOMAIN FAMILY MEMBER 4"/>
    <property type="match status" value="1"/>
</dbReference>
<feature type="region of interest" description="Disordered" evidence="3">
    <location>
        <begin position="315"/>
        <end position="361"/>
    </location>
</feature>
<dbReference type="InterPro" id="IPR011989">
    <property type="entry name" value="ARM-like"/>
</dbReference>
<feature type="repeat" description="Pumilio" evidence="2">
    <location>
        <begin position="443"/>
        <end position="479"/>
    </location>
</feature>
<feature type="region of interest" description="Disordered" evidence="3">
    <location>
        <begin position="181"/>
        <end position="201"/>
    </location>
</feature>
<dbReference type="SMART" id="SM00025">
    <property type="entry name" value="Pumilio"/>
    <property type="match status" value="8"/>
</dbReference>
<evidence type="ECO:0000259" key="4">
    <source>
        <dbReference type="PROSITE" id="PS50303"/>
    </source>
</evidence>
<dbReference type="Pfam" id="PF00806">
    <property type="entry name" value="PUF"/>
    <property type="match status" value="8"/>
</dbReference>